<name>A0A3E4VY92_9BACT</name>
<sequence>MIKYLLFIIMQIPFLAHAQMIEELSATPLEIGYEKTLHIIFPTEVKYCNAGNDHILAEKVSAQPNIIRIIAAERNFPGETNLSIVTADTKFYSYSIHYSETPKVSYIHIGDTSPTPHVLPVGKDKQMYLIFPGKITYEDHGSQDITVEKAEGVDNILAVKAVCEFQKESNISVVTDNGKFYTFNLQYSPNPEVFTFVIDKDEQQKVAILDEGELTTDQKEKIHDAINKRLPMDLGLRDKISGVEFEINNIFIHNDILLFRISLRNRTQINYTIDFMRLYIQDAKKSKKTAIQQLEQNVLFTFDYPEDIPAHEKRTFIVAVNKFTIPDKKRLVIEIQEKNGGRHFFYKLKNKSILESEEVFRNTQEQKTEDEADKILRRVYR</sequence>
<dbReference type="NCBIfam" id="TIGR03780">
    <property type="entry name" value="Bac_Flav_CT_N"/>
    <property type="match status" value="1"/>
</dbReference>
<feature type="chain" id="PRO_5017577835" evidence="1">
    <location>
        <begin position="19"/>
        <end position="381"/>
    </location>
</feature>
<protein>
    <submittedName>
        <fullName evidence="2">Conjugative transposon protein TraN</fullName>
    </submittedName>
</protein>
<accession>A0A3E4VY92</accession>
<evidence type="ECO:0000256" key="1">
    <source>
        <dbReference type="SAM" id="SignalP"/>
    </source>
</evidence>
<proteinExistence type="predicted"/>
<keyword evidence="1" id="KW-0732">Signal</keyword>
<evidence type="ECO:0000313" key="2">
    <source>
        <dbReference type="EMBL" id="RGM34916.1"/>
    </source>
</evidence>
<dbReference type="EMBL" id="QSTF01000060">
    <property type="protein sequence ID" value="RGM34916.1"/>
    <property type="molecule type" value="Genomic_DNA"/>
</dbReference>
<evidence type="ECO:0000313" key="3">
    <source>
        <dbReference type="Proteomes" id="UP000260780"/>
    </source>
</evidence>
<reference evidence="2 3" key="1">
    <citation type="submission" date="2018-08" db="EMBL/GenBank/DDBJ databases">
        <title>A genome reference for cultivated species of the human gut microbiota.</title>
        <authorList>
            <person name="Zou Y."/>
            <person name="Xue W."/>
            <person name="Luo G."/>
        </authorList>
    </citation>
    <scope>NUCLEOTIDE SEQUENCE [LARGE SCALE GENOMIC DNA]</scope>
    <source>
        <strain evidence="2 3">OM08-14</strain>
    </source>
</reference>
<feature type="signal peptide" evidence="1">
    <location>
        <begin position="1"/>
        <end position="18"/>
    </location>
</feature>
<dbReference type="AlphaFoldDB" id="A0A3E4VY92"/>
<dbReference type="RefSeq" id="WP_117748504.1">
    <property type="nucleotide sequence ID" value="NZ_CAUFJF010000072.1"/>
</dbReference>
<dbReference type="InterPro" id="IPR022298">
    <property type="entry name" value="Conjug_transposon_TraN"/>
</dbReference>
<dbReference type="Proteomes" id="UP000260780">
    <property type="component" value="Unassembled WGS sequence"/>
</dbReference>
<gene>
    <name evidence="2" type="primary">traN</name>
    <name evidence="2" type="ORF">DXC17_15595</name>
</gene>
<comment type="caution">
    <text evidence="2">The sequence shown here is derived from an EMBL/GenBank/DDBJ whole genome shotgun (WGS) entry which is preliminary data.</text>
</comment>
<dbReference type="Pfam" id="PF13595">
    <property type="entry name" value="DUF4138"/>
    <property type="match status" value="2"/>
</dbReference>
<organism evidence="2 3">
    <name type="scientific">Phocaeicola plebeius</name>
    <dbReference type="NCBI Taxonomy" id="310297"/>
    <lineage>
        <taxon>Bacteria</taxon>
        <taxon>Pseudomonadati</taxon>
        <taxon>Bacteroidota</taxon>
        <taxon>Bacteroidia</taxon>
        <taxon>Bacteroidales</taxon>
        <taxon>Bacteroidaceae</taxon>
        <taxon>Phocaeicola</taxon>
    </lineage>
</organism>